<feature type="chain" id="PRO_5004898638" description="Secreted protein" evidence="1">
    <location>
        <begin position="33"/>
        <end position="67"/>
    </location>
</feature>
<dbReference type="VEuPathDB" id="FungiDB:FVEG_02462"/>
<evidence type="ECO:0000256" key="1">
    <source>
        <dbReference type="SAM" id="SignalP"/>
    </source>
</evidence>
<protein>
    <recommendedName>
        <fullName evidence="4">Secreted protein</fullName>
    </recommendedName>
</protein>
<evidence type="ECO:0000313" key="3">
    <source>
        <dbReference type="Proteomes" id="UP000009096"/>
    </source>
</evidence>
<dbReference type="Proteomes" id="UP000009096">
    <property type="component" value="Chromosome 6"/>
</dbReference>
<accession>W7LWE4</accession>
<dbReference type="AlphaFoldDB" id="W7LWE4"/>
<dbReference type="RefSeq" id="XP_018745935.1">
    <property type="nucleotide sequence ID" value="XM_018889729.1"/>
</dbReference>
<organism evidence="2 3">
    <name type="scientific">Gibberella moniliformis (strain M3125 / FGSC 7600)</name>
    <name type="common">Maize ear and stalk rot fungus</name>
    <name type="synonym">Fusarium verticillioides</name>
    <dbReference type="NCBI Taxonomy" id="334819"/>
    <lineage>
        <taxon>Eukaryota</taxon>
        <taxon>Fungi</taxon>
        <taxon>Dikarya</taxon>
        <taxon>Ascomycota</taxon>
        <taxon>Pezizomycotina</taxon>
        <taxon>Sordariomycetes</taxon>
        <taxon>Hypocreomycetidae</taxon>
        <taxon>Hypocreales</taxon>
        <taxon>Nectriaceae</taxon>
        <taxon>Fusarium</taxon>
        <taxon>Fusarium fujikuroi species complex</taxon>
    </lineage>
</organism>
<evidence type="ECO:0008006" key="4">
    <source>
        <dbReference type="Google" id="ProtNLM"/>
    </source>
</evidence>
<reference evidence="2 3" key="1">
    <citation type="journal article" date="2010" name="Nature">
        <title>Comparative genomics reveals mobile pathogenicity chromosomes in Fusarium.</title>
        <authorList>
            <person name="Ma L.J."/>
            <person name="van der Does H.C."/>
            <person name="Borkovich K.A."/>
            <person name="Coleman J.J."/>
            <person name="Daboussi M.J."/>
            <person name="Di Pietro A."/>
            <person name="Dufresne M."/>
            <person name="Freitag M."/>
            <person name="Grabherr M."/>
            <person name="Henrissat B."/>
            <person name="Houterman P.M."/>
            <person name="Kang S."/>
            <person name="Shim W.B."/>
            <person name="Woloshuk C."/>
            <person name="Xie X."/>
            <person name="Xu J.R."/>
            <person name="Antoniw J."/>
            <person name="Baker S.E."/>
            <person name="Bluhm B.H."/>
            <person name="Breakspear A."/>
            <person name="Brown D.W."/>
            <person name="Butchko R.A."/>
            <person name="Chapman S."/>
            <person name="Coulson R."/>
            <person name="Coutinho P.M."/>
            <person name="Danchin E.G."/>
            <person name="Diener A."/>
            <person name="Gale L.R."/>
            <person name="Gardiner D.M."/>
            <person name="Goff S."/>
            <person name="Hammond-Kosack K.E."/>
            <person name="Hilburn K."/>
            <person name="Hua-Van A."/>
            <person name="Jonkers W."/>
            <person name="Kazan K."/>
            <person name="Kodira C.D."/>
            <person name="Koehrsen M."/>
            <person name="Kumar L."/>
            <person name="Lee Y.H."/>
            <person name="Li L."/>
            <person name="Manners J.M."/>
            <person name="Miranda-Saavedra D."/>
            <person name="Mukherjee M."/>
            <person name="Park G."/>
            <person name="Park J."/>
            <person name="Park S.Y."/>
            <person name="Proctor R.H."/>
            <person name="Regev A."/>
            <person name="Ruiz-Roldan M.C."/>
            <person name="Sain D."/>
            <person name="Sakthikumar S."/>
            <person name="Sykes S."/>
            <person name="Schwartz D.C."/>
            <person name="Turgeon B.G."/>
            <person name="Wapinski I."/>
            <person name="Yoder O."/>
            <person name="Young S."/>
            <person name="Zeng Q."/>
            <person name="Zhou S."/>
            <person name="Galagan J."/>
            <person name="Cuomo C.A."/>
            <person name="Kistler H.C."/>
            <person name="Rep M."/>
        </authorList>
    </citation>
    <scope>NUCLEOTIDE SEQUENCE [LARGE SCALE GENOMIC DNA]</scope>
    <source>
        <strain evidence="3">M3125 / FGSC 7600</strain>
    </source>
</reference>
<dbReference type="EMBL" id="CM000583">
    <property type="protein sequence ID" value="EWG39744.1"/>
    <property type="molecule type" value="Genomic_DNA"/>
</dbReference>
<keyword evidence="3" id="KW-1185">Reference proteome</keyword>
<sequence>MKFTKASFSGVTRGFWELLFSLLLILLPHSSTTRNPAAIKSLITLQICLRFCVMRSGTLSSPTSRIP</sequence>
<name>W7LWE4_GIBM7</name>
<gene>
    <name evidence="2" type="ORF">FVEG_02462</name>
</gene>
<dbReference type="EMBL" id="DS022243">
    <property type="protein sequence ID" value="EWG39744.1"/>
    <property type="molecule type" value="Genomic_DNA"/>
</dbReference>
<dbReference type="KEGG" id="fvr:FVEG_02462"/>
<feature type="signal peptide" evidence="1">
    <location>
        <begin position="1"/>
        <end position="32"/>
    </location>
</feature>
<dbReference type="GeneID" id="30060670"/>
<proteinExistence type="predicted"/>
<keyword evidence="1" id="KW-0732">Signal</keyword>
<evidence type="ECO:0000313" key="2">
    <source>
        <dbReference type="EMBL" id="EWG39744.1"/>
    </source>
</evidence>